<evidence type="ECO:0000259" key="4">
    <source>
        <dbReference type="Pfam" id="PF18655"/>
    </source>
</evidence>
<name>A0A2N8L9X9_9STRE</name>
<evidence type="ECO:0000256" key="2">
    <source>
        <dbReference type="SAM" id="MobiDB-lite"/>
    </source>
</evidence>
<accession>A0A2N8L9X9</accession>
<dbReference type="InterPro" id="IPR041030">
    <property type="entry name" value="SHIRT"/>
</dbReference>
<gene>
    <name evidence="5" type="ORF">AT575_09210</name>
</gene>
<evidence type="ECO:0000313" key="5">
    <source>
        <dbReference type="EMBL" id="PND46967.1"/>
    </source>
</evidence>
<dbReference type="Pfam" id="PF18655">
    <property type="entry name" value="SHIRT"/>
    <property type="match status" value="1"/>
</dbReference>
<feature type="compositionally biased region" description="Basic and acidic residues" evidence="2">
    <location>
        <begin position="71"/>
        <end position="82"/>
    </location>
</feature>
<dbReference type="Proteomes" id="UP000235963">
    <property type="component" value="Unassembled WGS sequence"/>
</dbReference>
<keyword evidence="1 3" id="KW-0732">Signal</keyword>
<dbReference type="RefSeq" id="WP_102778099.1">
    <property type="nucleotide sequence ID" value="NZ_LOCM01000033.1"/>
</dbReference>
<organism evidence="5 6">
    <name type="scientific">Streptococcus penaeicida</name>
    <dbReference type="NCBI Taxonomy" id="1765960"/>
    <lineage>
        <taxon>Bacteria</taxon>
        <taxon>Bacillati</taxon>
        <taxon>Bacillota</taxon>
        <taxon>Bacilli</taxon>
        <taxon>Lactobacillales</taxon>
        <taxon>Streptococcaceae</taxon>
        <taxon>Streptococcus</taxon>
    </lineage>
</organism>
<sequence length="262" mass="28236">MKDKKLMKYYLRKSACGLASVSAAFIIGGASVAADDTASQVTSAAQSQGATNSGKESEIVSKASLENGSSMDKKETSQILSKKEKEEVKAKEAAKLEEAGKLEKVKGVKSHVSYTFANQQDFNLPESLGHLVTLPKAFDAQAGDLIKLPKIDTTIKTLAGEWHFKGWMRVTKDENLDLSDIGDEFEAPADGEAINLVGNWEFVPYAEAGKASEEKTDSATGVDPENSASQEQDADLEPDQAKEEVDDKAKELEDAQKEAEEA</sequence>
<proteinExistence type="predicted"/>
<evidence type="ECO:0000256" key="3">
    <source>
        <dbReference type="SAM" id="SignalP"/>
    </source>
</evidence>
<evidence type="ECO:0000313" key="6">
    <source>
        <dbReference type="Proteomes" id="UP000235963"/>
    </source>
</evidence>
<dbReference type="InterPro" id="IPR005877">
    <property type="entry name" value="YSIRK_signal_dom"/>
</dbReference>
<dbReference type="EMBL" id="LOCM01000033">
    <property type="protein sequence ID" value="PND46967.1"/>
    <property type="molecule type" value="Genomic_DNA"/>
</dbReference>
<feature type="signal peptide" evidence="3">
    <location>
        <begin position="1"/>
        <end position="33"/>
    </location>
</feature>
<feature type="region of interest" description="Disordered" evidence="2">
    <location>
        <begin position="210"/>
        <end position="262"/>
    </location>
</feature>
<evidence type="ECO:0000256" key="1">
    <source>
        <dbReference type="ARBA" id="ARBA00022729"/>
    </source>
</evidence>
<reference evidence="5 6" key="1">
    <citation type="submission" date="2015-12" db="EMBL/GenBank/DDBJ databases">
        <title>Streptococcus penaeicida sp. nov.</title>
        <authorList>
            <person name="Gomez-Gil B."/>
            <person name="Morales-Covarrubias M."/>
        </authorList>
    </citation>
    <scope>NUCLEOTIDE SEQUENCE [LARGE SCALE GENOMIC DNA]</scope>
    <source>
        <strain evidence="5 6">CAIM 1838</strain>
    </source>
</reference>
<feature type="compositionally biased region" description="Basic and acidic residues" evidence="2">
    <location>
        <begin position="239"/>
        <end position="262"/>
    </location>
</feature>
<dbReference type="NCBIfam" id="TIGR01168">
    <property type="entry name" value="YSIRK_signal"/>
    <property type="match status" value="1"/>
</dbReference>
<feature type="chain" id="PRO_5014776574" description="SHIRT domain-containing protein" evidence="3">
    <location>
        <begin position="34"/>
        <end position="262"/>
    </location>
</feature>
<dbReference type="AlphaFoldDB" id="A0A2N8L9X9"/>
<keyword evidence="6" id="KW-1185">Reference proteome</keyword>
<feature type="compositionally biased region" description="Polar residues" evidence="2">
    <location>
        <begin position="38"/>
        <end position="54"/>
    </location>
</feature>
<protein>
    <recommendedName>
        <fullName evidence="4">SHIRT domain-containing protein</fullName>
    </recommendedName>
</protein>
<feature type="region of interest" description="Disordered" evidence="2">
    <location>
        <begin position="38"/>
        <end position="82"/>
    </location>
</feature>
<feature type="domain" description="SHIRT" evidence="4">
    <location>
        <begin position="123"/>
        <end position="202"/>
    </location>
</feature>
<comment type="caution">
    <text evidence="5">The sequence shown here is derived from an EMBL/GenBank/DDBJ whole genome shotgun (WGS) entry which is preliminary data.</text>
</comment>